<evidence type="ECO:0000313" key="5">
    <source>
        <dbReference type="Proteomes" id="UP001055439"/>
    </source>
</evidence>
<feature type="repeat" description="PPR" evidence="3">
    <location>
        <begin position="427"/>
        <end position="461"/>
    </location>
</feature>
<evidence type="ECO:0000256" key="1">
    <source>
        <dbReference type="ARBA" id="ARBA00022737"/>
    </source>
</evidence>
<dbReference type="PANTHER" id="PTHR47926:SF482">
    <property type="entry name" value="PENTATRICOPEPTIDE REPEAT-CONTAINING PROTEIN CHLOROPLASTIC"/>
    <property type="match status" value="1"/>
</dbReference>
<dbReference type="FunFam" id="1.25.40.10:FF:000361">
    <property type="entry name" value="Pentatricopeptide repeat-containing protein chloroplastic"/>
    <property type="match status" value="1"/>
</dbReference>
<dbReference type="InterPro" id="IPR002885">
    <property type="entry name" value="PPR_rpt"/>
</dbReference>
<gene>
    <name evidence="4" type="ORF">MUK42_09231</name>
</gene>
<dbReference type="InterPro" id="IPR046848">
    <property type="entry name" value="E_motif"/>
</dbReference>
<dbReference type="OrthoDB" id="1887476at2759"/>
<feature type="repeat" description="PPR" evidence="3">
    <location>
        <begin position="665"/>
        <end position="699"/>
    </location>
</feature>
<feature type="repeat" description="PPR" evidence="3">
    <location>
        <begin position="93"/>
        <end position="127"/>
    </location>
</feature>
<dbReference type="FunFam" id="1.25.40.10:FF:000073">
    <property type="entry name" value="Pentatricopeptide repeat-containing protein chloroplastic"/>
    <property type="match status" value="1"/>
</dbReference>
<accession>A0A9E7E9R1</accession>
<evidence type="ECO:0000313" key="4">
    <source>
        <dbReference type="EMBL" id="URD72982.1"/>
    </source>
</evidence>
<dbReference type="Gene3D" id="1.25.40.10">
    <property type="entry name" value="Tetratricopeptide repeat domain"/>
    <property type="match status" value="5"/>
</dbReference>
<dbReference type="Proteomes" id="UP001055439">
    <property type="component" value="Chromosome 1"/>
</dbReference>
<dbReference type="PANTHER" id="PTHR47926">
    <property type="entry name" value="PENTATRICOPEPTIDE REPEAT-CONTAINING PROTEIN"/>
    <property type="match status" value="1"/>
</dbReference>
<proteinExistence type="inferred from homology"/>
<feature type="repeat" description="PPR" evidence="3">
    <location>
        <begin position="326"/>
        <end position="356"/>
    </location>
</feature>
<organism evidence="4 5">
    <name type="scientific">Musa troglodytarum</name>
    <name type="common">fe'i banana</name>
    <dbReference type="NCBI Taxonomy" id="320322"/>
    <lineage>
        <taxon>Eukaryota</taxon>
        <taxon>Viridiplantae</taxon>
        <taxon>Streptophyta</taxon>
        <taxon>Embryophyta</taxon>
        <taxon>Tracheophyta</taxon>
        <taxon>Spermatophyta</taxon>
        <taxon>Magnoliopsida</taxon>
        <taxon>Liliopsida</taxon>
        <taxon>Zingiberales</taxon>
        <taxon>Musaceae</taxon>
        <taxon>Musa</taxon>
    </lineage>
</organism>
<dbReference type="Pfam" id="PF12854">
    <property type="entry name" value="PPR_1"/>
    <property type="match status" value="1"/>
</dbReference>
<reference evidence="4" key="1">
    <citation type="submission" date="2022-05" db="EMBL/GenBank/DDBJ databases">
        <title>The Musa troglodytarum L. genome provides insights into the mechanism of non-climacteric behaviour and enrichment of carotenoids.</title>
        <authorList>
            <person name="Wang J."/>
        </authorList>
    </citation>
    <scope>NUCLEOTIDE SEQUENCE</scope>
    <source>
        <tissue evidence="4">Leaf</tissue>
    </source>
</reference>
<dbReference type="FunFam" id="1.25.40.10:FF:000158">
    <property type="entry name" value="pentatricopeptide repeat-containing protein At2g33680"/>
    <property type="match status" value="1"/>
</dbReference>
<evidence type="ECO:0000256" key="3">
    <source>
        <dbReference type="PROSITE-ProRule" id="PRU00708"/>
    </source>
</evidence>
<dbReference type="Pfam" id="PF13041">
    <property type="entry name" value="PPR_2"/>
    <property type="match status" value="3"/>
</dbReference>
<dbReference type="AlphaFoldDB" id="A0A9E7E9R1"/>
<dbReference type="GO" id="GO:0099402">
    <property type="term" value="P:plant organ development"/>
    <property type="evidence" value="ECO:0007669"/>
    <property type="project" value="UniProtKB-ARBA"/>
</dbReference>
<dbReference type="Pfam" id="PF01535">
    <property type="entry name" value="PPR"/>
    <property type="match status" value="5"/>
</dbReference>
<dbReference type="GO" id="GO:0009451">
    <property type="term" value="P:RNA modification"/>
    <property type="evidence" value="ECO:0007669"/>
    <property type="project" value="InterPro"/>
</dbReference>
<feature type="repeat" description="PPR" evidence="3">
    <location>
        <begin position="225"/>
        <end position="259"/>
    </location>
</feature>
<feature type="repeat" description="PPR" evidence="3">
    <location>
        <begin position="528"/>
        <end position="558"/>
    </location>
</feature>
<keyword evidence="5" id="KW-1185">Reference proteome</keyword>
<dbReference type="PROSITE" id="PS51375">
    <property type="entry name" value="PPR"/>
    <property type="match status" value="7"/>
</dbReference>
<dbReference type="EMBL" id="CP097502">
    <property type="protein sequence ID" value="URD72982.1"/>
    <property type="molecule type" value="Genomic_DNA"/>
</dbReference>
<dbReference type="GO" id="GO:0003723">
    <property type="term" value="F:RNA binding"/>
    <property type="evidence" value="ECO:0007669"/>
    <property type="project" value="InterPro"/>
</dbReference>
<dbReference type="InterPro" id="IPR011990">
    <property type="entry name" value="TPR-like_helical_dom_sf"/>
</dbReference>
<sequence length="893" mass="100125">MVCSLVMNLPSPPRLSPPIRSRDPGSWNSILKHHVRLKNDRAILATFAEMEASGAHRDRVALPVVLKACARLQDVEFGKRVHSCIVGTELADDLRVRTALVDLYCKCGLVDDALEVFEEMTQRDLVSWNAMISGCVANCQYKYAIFLCFRMRRDGLRLNSVTLVSLILACRELSEFRLGQAAHCYSLRSGILQLEPHVGTSLIGFYSRFDIRLSHNVFEVLKRRNTVCWNAIIDGYFQTGKCSEALKIFLHMIVDNVAPDSLTFLAVMQSCGEFGCLKFGKQVHQLVIKYGFSVDKFVGNALISMYGRCGYSERASLVFERGLTGDVASWNAMISAYKNCMCFNEALALFSRMKCECIGENMVTIGTMLSVCAQCGCLARGKQLHAYAIKSGMTDNTSIDDALLSMYADLNIVTSAQEIFNGMDKSNAVSWNTLIMGLIKDGLTSKAWDLFRKMQQTETKPNSFTMVSLLTGCTNNLFLNFGRSIHGYVIRHGLDVNSSLCTALADMYMDCGQESAAFYIFWNHSDRDLVSWNAMIASYIHNGRPNDALTLFYRMQFETKPDASTMINVLPSCAQIGSLLQVKGFHAYIVRRELGLPLDTSLGNALLTMYAKCGSIRSAESMFRNLLKRDIISWNAMIAAYGIHGQGEDAVRIFCELLSARERPTRVTFVSILSACSHSGMVEKGWEIFHSMNRDYNVPPEVVHYACMVDLLGRAGNLDKAKELICSMPMEPDASLWRALLSACRMFYNMKLARIIGEKLIELEPMNIANYILLSNIYAAAGNWEYVTILRADIKEKGLEKTPGNSWINIKNEVQSFTAGNKQDPQFEMSYTKLKLSLDELVEDGYIPHTRTSHSLIHQNVPSRPNSCRTAFRYPIKILSTDGVTEGRDTRIR</sequence>
<dbReference type="InterPro" id="IPR046960">
    <property type="entry name" value="PPR_At4g14850-like_plant"/>
</dbReference>
<dbReference type="NCBIfam" id="TIGR00756">
    <property type="entry name" value="PPR"/>
    <property type="match status" value="9"/>
</dbReference>
<comment type="similarity">
    <text evidence="2">Belongs to the PPR family. PCMP-E subfamily.</text>
</comment>
<dbReference type="FunFam" id="1.25.40.10:FF:000682">
    <property type="entry name" value="Pentatricopeptide repeat-containing protein At3g16610"/>
    <property type="match status" value="1"/>
</dbReference>
<keyword evidence="1" id="KW-0677">Repeat</keyword>
<dbReference type="Pfam" id="PF20431">
    <property type="entry name" value="E_motif"/>
    <property type="match status" value="1"/>
</dbReference>
<protein>
    <submittedName>
        <fullName evidence="4">PPR repeat</fullName>
    </submittedName>
</protein>
<evidence type="ECO:0000256" key="2">
    <source>
        <dbReference type="ARBA" id="ARBA00061659"/>
    </source>
</evidence>
<feature type="repeat" description="PPR" evidence="3">
    <location>
        <begin position="630"/>
        <end position="664"/>
    </location>
</feature>
<name>A0A9E7E9R1_9LILI</name>